<protein>
    <submittedName>
        <fullName evidence="2">Uncharacterized protein</fullName>
    </submittedName>
</protein>
<accession>A0A921E6C6</accession>
<sequence length="71" mass="7073">MAQHDVGACPQPVPAVQAGQAQAKREIPATFAKATAETTRSVAAATGDGRTTPDAVMPLPMSVVCAAGPCP</sequence>
<proteinExistence type="predicted"/>
<gene>
    <name evidence="2" type="ORF">K8W01_19750</name>
</gene>
<evidence type="ECO:0000313" key="3">
    <source>
        <dbReference type="Proteomes" id="UP000742631"/>
    </source>
</evidence>
<evidence type="ECO:0000256" key="1">
    <source>
        <dbReference type="SAM" id="MobiDB-lite"/>
    </source>
</evidence>
<evidence type="ECO:0000313" key="2">
    <source>
        <dbReference type="EMBL" id="HJE25888.1"/>
    </source>
</evidence>
<dbReference type="EMBL" id="DYYG01000063">
    <property type="protein sequence ID" value="HJE25888.1"/>
    <property type="molecule type" value="Genomic_DNA"/>
</dbReference>
<organism evidence="2 3">
    <name type="scientific">Methylorubrum populi</name>
    <dbReference type="NCBI Taxonomy" id="223967"/>
    <lineage>
        <taxon>Bacteria</taxon>
        <taxon>Pseudomonadati</taxon>
        <taxon>Pseudomonadota</taxon>
        <taxon>Alphaproteobacteria</taxon>
        <taxon>Hyphomicrobiales</taxon>
        <taxon>Methylobacteriaceae</taxon>
        <taxon>Methylorubrum</taxon>
    </lineage>
</organism>
<reference evidence="2" key="1">
    <citation type="journal article" date="2021" name="PeerJ">
        <title>Extensive microbial diversity within the chicken gut microbiome revealed by metagenomics and culture.</title>
        <authorList>
            <person name="Gilroy R."/>
            <person name="Ravi A."/>
            <person name="Getino M."/>
            <person name="Pursley I."/>
            <person name="Horton D.L."/>
            <person name="Alikhan N.F."/>
            <person name="Baker D."/>
            <person name="Gharbi K."/>
            <person name="Hall N."/>
            <person name="Watson M."/>
            <person name="Adriaenssens E.M."/>
            <person name="Foster-Nyarko E."/>
            <person name="Jarju S."/>
            <person name="Secka A."/>
            <person name="Antonio M."/>
            <person name="Oren A."/>
            <person name="Chaudhuri R.R."/>
            <person name="La Ragione R."/>
            <person name="Hildebrand F."/>
            <person name="Pallen M.J."/>
        </authorList>
    </citation>
    <scope>NUCLEOTIDE SEQUENCE</scope>
    <source>
        <strain evidence="2">316</strain>
    </source>
</reference>
<dbReference type="Proteomes" id="UP000742631">
    <property type="component" value="Unassembled WGS sequence"/>
</dbReference>
<feature type="region of interest" description="Disordered" evidence="1">
    <location>
        <begin position="1"/>
        <end position="21"/>
    </location>
</feature>
<name>A0A921E6C6_9HYPH</name>
<comment type="caution">
    <text evidence="2">The sequence shown here is derived from an EMBL/GenBank/DDBJ whole genome shotgun (WGS) entry which is preliminary data.</text>
</comment>
<dbReference type="AlphaFoldDB" id="A0A921E6C6"/>
<reference evidence="2" key="2">
    <citation type="submission" date="2021-09" db="EMBL/GenBank/DDBJ databases">
        <authorList>
            <person name="Gilroy R."/>
        </authorList>
    </citation>
    <scope>NUCLEOTIDE SEQUENCE</scope>
    <source>
        <strain evidence="2">316</strain>
    </source>
</reference>